<keyword evidence="11" id="KW-1185">Reference proteome</keyword>
<feature type="transmembrane region" description="Helical" evidence="9">
    <location>
        <begin position="330"/>
        <end position="357"/>
    </location>
</feature>
<keyword evidence="5 9" id="KW-0812">Transmembrane</keyword>
<sequence length="386" mass="40131">MTPASEFASVHGTVRPVAALVWASLALAVGVAAFHAQGGRHLALYAVGLLIGAVLLRSEFGFTGSLRHFVVDRDPLALRAPLALLGLSTLAFAPALAIGEAFGQPLGPAAAPVAVQVAVGALLFGVGMQLAGGCGSGTLFSLGGGNGRMLVVIVFFCAGSFLASLHMGWWAALPALAPIVLGERFGWPLAALLQSALIALLWWRLGRARRVGLPRFSTPARTHRAHTQWMAVIALTILNLATLLLAGHPWTITWAYALWGAKTAVQFGWDPASSAFWQAPFQSAALARGVLDDVTSLMNIGLVLGAGGSALAAGRWTLRFDHRPGAMIAAALGGVLMGYGARIGFGCTIGALLSGVASTSVHGWLWFVAVLPGTWLGGRLRPWFGL</sequence>
<keyword evidence="7 9" id="KW-0472">Membrane</keyword>
<dbReference type="GO" id="GO:0005886">
    <property type="term" value="C:plasma membrane"/>
    <property type="evidence" value="ECO:0007669"/>
    <property type="project" value="UniProtKB-SubCell"/>
</dbReference>
<feature type="transmembrane region" description="Helical" evidence="9">
    <location>
        <begin position="42"/>
        <end position="64"/>
    </location>
</feature>
<dbReference type="Proteomes" id="UP000186819">
    <property type="component" value="Unassembled WGS sequence"/>
</dbReference>
<evidence type="ECO:0000256" key="8">
    <source>
        <dbReference type="ARBA" id="ARBA00035655"/>
    </source>
</evidence>
<keyword evidence="2" id="KW-0813">Transport</keyword>
<accession>A0A1N6PL78</accession>
<evidence type="ECO:0000256" key="7">
    <source>
        <dbReference type="ARBA" id="ARBA00023136"/>
    </source>
</evidence>
<evidence type="ECO:0000256" key="3">
    <source>
        <dbReference type="ARBA" id="ARBA00022475"/>
    </source>
</evidence>
<evidence type="ECO:0000256" key="4">
    <source>
        <dbReference type="ARBA" id="ARBA00022519"/>
    </source>
</evidence>
<evidence type="ECO:0000256" key="2">
    <source>
        <dbReference type="ARBA" id="ARBA00022448"/>
    </source>
</evidence>
<feature type="transmembrane region" description="Helical" evidence="9">
    <location>
        <begin position="226"/>
        <end position="246"/>
    </location>
</feature>
<feature type="transmembrane region" description="Helical" evidence="9">
    <location>
        <begin position="297"/>
        <end position="318"/>
    </location>
</feature>
<gene>
    <name evidence="10" type="ORF">SAMN05421829_102100</name>
</gene>
<comment type="subcellular location">
    <subcellularLocation>
        <location evidence="1">Cell inner membrane</location>
        <topology evidence="1">Multi-pass membrane protein</topology>
    </subcellularLocation>
</comment>
<feature type="transmembrane region" description="Helical" evidence="9">
    <location>
        <begin position="185"/>
        <end position="205"/>
    </location>
</feature>
<keyword evidence="3" id="KW-1003">Cell membrane</keyword>
<name>A0A1N6PL78_9RHOO</name>
<feature type="transmembrane region" description="Helical" evidence="9">
    <location>
        <begin position="17"/>
        <end position="36"/>
    </location>
</feature>
<dbReference type="Pfam" id="PF04143">
    <property type="entry name" value="Sulf_transp"/>
    <property type="match status" value="1"/>
</dbReference>
<evidence type="ECO:0000256" key="9">
    <source>
        <dbReference type="SAM" id="Phobius"/>
    </source>
</evidence>
<evidence type="ECO:0000313" key="10">
    <source>
        <dbReference type="EMBL" id="SIQ05138.1"/>
    </source>
</evidence>
<keyword evidence="4" id="KW-0997">Cell inner membrane</keyword>
<dbReference type="EMBL" id="FTMD01000002">
    <property type="protein sequence ID" value="SIQ05138.1"/>
    <property type="molecule type" value="Genomic_DNA"/>
</dbReference>
<evidence type="ECO:0000313" key="11">
    <source>
        <dbReference type="Proteomes" id="UP000186819"/>
    </source>
</evidence>
<evidence type="ECO:0000256" key="6">
    <source>
        <dbReference type="ARBA" id="ARBA00022989"/>
    </source>
</evidence>
<comment type="similarity">
    <text evidence="8">Belongs to the TsuA/YedE (TC 9.B.102) family.</text>
</comment>
<dbReference type="AlphaFoldDB" id="A0A1N6PL78"/>
<feature type="transmembrane region" description="Helical" evidence="9">
    <location>
        <begin position="363"/>
        <end position="380"/>
    </location>
</feature>
<evidence type="ECO:0000256" key="5">
    <source>
        <dbReference type="ARBA" id="ARBA00022692"/>
    </source>
</evidence>
<dbReference type="PANTHER" id="PTHR30574:SF1">
    <property type="entry name" value="SULPHUR TRANSPORT DOMAIN-CONTAINING PROTEIN"/>
    <property type="match status" value="1"/>
</dbReference>
<protein>
    <submittedName>
        <fullName evidence="10">Uncharacterized protein</fullName>
    </submittedName>
</protein>
<dbReference type="STRING" id="34027.SAMN05421829_102100"/>
<keyword evidence="6 9" id="KW-1133">Transmembrane helix</keyword>
<proteinExistence type="inferred from homology"/>
<evidence type="ECO:0000256" key="1">
    <source>
        <dbReference type="ARBA" id="ARBA00004429"/>
    </source>
</evidence>
<dbReference type="InterPro" id="IPR007272">
    <property type="entry name" value="Sulf_transp_TsuA/YedE"/>
</dbReference>
<feature type="transmembrane region" description="Helical" evidence="9">
    <location>
        <begin position="76"/>
        <end position="97"/>
    </location>
</feature>
<reference evidence="11" key="1">
    <citation type="submission" date="2017-01" db="EMBL/GenBank/DDBJ databases">
        <authorList>
            <person name="Varghese N."/>
            <person name="Submissions S."/>
        </authorList>
    </citation>
    <scope>NUCLEOTIDE SEQUENCE [LARGE SCALE GENOMIC DNA]</scope>
    <source>
        <strain evidence="11">ATCC 51758</strain>
    </source>
</reference>
<dbReference type="PANTHER" id="PTHR30574">
    <property type="entry name" value="INNER MEMBRANE PROTEIN YEDE"/>
    <property type="match status" value="1"/>
</dbReference>
<feature type="transmembrane region" description="Helical" evidence="9">
    <location>
        <begin position="149"/>
        <end position="173"/>
    </location>
</feature>
<dbReference type="RefSeq" id="WP_170879035.1">
    <property type="nucleotide sequence ID" value="NZ_FTMD01000002.1"/>
</dbReference>
<organism evidence="10 11">
    <name type="scientific">Aromatoleum tolulyticum</name>
    <dbReference type="NCBI Taxonomy" id="34027"/>
    <lineage>
        <taxon>Bacteria</taxon>
        <taxon>Pseudomonadati</taxon>
        <taxon>Pseudomonadota</taxon>
        <taxon>Betaproteobacteria</taxon>
        <taxon>Rhodocyclales</taxon>
        <taxon>Rhodocyclaceae</taxon>
        <taxon>Aromatoleum</taxon>
    </lineage>
</organism>